<keyword evidence="2" id="KW-1185">Reference proteome</keyword>
<sequence>MASKYAIVNSSYHTTALSHQGGPLFPLVEGAAHAFSLDALSVDSKNVATVVKLELSCRVGASGLASAIIAGTAGEQTELQCRMTYPTYPTLPPQDQVYHWFSEAGCFVQDPSRPL</sequence>
<organism evidence="1 2">
    <name type="scientific">Rhodanobacter glycinis</name>
    <dbReference type="NCBI Taxonomy" id="582702"/>
    <lineage>
        <taxon>Bacteria</taxon>
        <taxon>Pseudomonadati</taxon>
        <taxon>Pseudomonadota</taxon>
        <taxon>Gammaproteobacteria</taxon>
        <taxon>Lysobacterales</taxon>
        <taxon>Rhodanobacteraceae</taxon>
        <taxon>Rhodanobacter</taxon>
    </lineage>
</organism>
<evidence type="ECO:0000313" key="1">
    <source>
        <dbReference type="EMBL" id="TPG08224.1"/>
    </source>
</evidence>
<proteinExistence type="predicted"/>
<comment type="caution">
    <text evidence="1">The sequence shown here is derived from an EMBL/GenBank/DDBJ whole genome shotgun (WGS) entry which is preliminary data.</text>
</comment>
<gene>
    <name evidence="1" type="ORF">EAH88_11305</name>
</gene>
<reference evidence="1 2" key="1">
    <citation type="journal article" date="2019" name="Environ. Microbiol.">
        <title>Species interactions and distinct microbial communities in high Arctic permafrost affected cryosols are associated with the CH4 and CO2 gas fluxes.</title>
        <authorList>
            <person name="Altshuler I."/>
            <person name="Hamel J."/>
            <person name="Turney S."/>
            <person name="Magnuson E."/>
            <person name="Levesque R."/>
            <person name="Greer C."/>
            <person name="Whyte L.G."/>
        </authorList>
    </citation>
    <scope>NUCLEOTIDE SEQUENCE [LARGE SCALE GENOMIC DNA]</scope>
    <source>
        <strain evidence="1 2">S13Y</strain>
    </source>
</reference>
<dbReference type="Proteomes" id="UP000319486">
    <property type="component" value="Unassembled WGS sequence"/>
</dbReference>
<evidence type="ECO:0000313" key="2">
    <source>
        <dbReference type="Proteomes" id="UP000319486"/>
    </source>
</evidence>
<protein>
    <submittedName>
        <fullName evidence="1">Uncharacterized protein</fullName>
    </submittedName>
</protein>
<dbReference type="EMBL" id="RCZO01000006">
    <property type="protein sequence ID" value="TPG08224.1"/>
    <property type="molecule type" value="Genomic_DNA"/>
</dbReference>
<dbReference type="AlphaFoldDB" id="A0A502C6E6"/>
<name>A0A502C6E6_9GAMM</name>
<accession>A0A502C6E6</accession>